<dbReference type="InterPro" id="IPR050482">
    <property type="entry name" value="Sensor_HK_TwoCompSys"/>
</dbReference>
<dbReference type="Gene3D" id="3.30.565.10">
    <property type="entry name" value="Histidine kinase-like ATPase, C-terminal domain"/>
    <property type="match status" value="1"/>
</dbReference>
<dbReference type="Pfam" id="PF07730">
    <property type="entry name" value="HisKA_3"/>
    <property type="match status" value="1"/>
</dbReference>
<dbReference type="PANTHER" id="PTHR24421:SF10">
    <property type="entry name" value="NITRATE_NITRITE SENSOR PROTEIN NARQ"/>
    <property type="match status" value="1"/>
</dbReference>
<dbReference type="EC" id="2.7.13.3" evidence="2"/>
<protein>
    <recommendedName>
        <fullName evidence="2">histidine kinase</fullName>
        <ecNumber evidence="2">2.7.13.3</ecNumber>
    </recommendedName>
</protein>
<sequence>MKRLAVKCARYALGLVIGAGSALIELVCALLTGVVLLPVLVWPRGRRAVLRRVTAVGRWLVRFEAGRLEHFHDVRLPSGYQDIHEDTDAQSIRYLALRWPLGLLGMTVLFVGMYGVGLTVFALVGWMVTDIEHPWLVMLSGFGGLFLLFLGLQGIFGVATLEEHLAVRFVGDQQDELERRIEQLATSRSDVVDAIHDERRRIERDLHDGVQQRLVALGMLLGRARRSREPQRAAELLLQAHEESRRALAELREVAWRVHPAVLDEAGLKAALESVAERSPLPVRLTYEVGRPLHKQVETVAYFIVSECVTNVVKHAGATRIDVRITEDERGDLIVRVRDDGGGGADPFGGGLTGLASRVAALDGVFAVDSPAGGPTVVRAGLPCA</sequence>
<keyword evidence="8" id="KW-0902">Two-component regulatory system</keyword>
<evidence type="ECO:0000256" key="8">
    <source>
        <dbReference type="ARBA" id="ARBA00023012"/>
    </source>
</evidence>
<keyword evidence="4" id="KW-0808">Transferase</keyword>
<dbReference type="Pfam" id="PF02518">
    <property type="entry name" value="HATPase_c"/>
    <property type="match status" value="1"/>
</dbReference>
<keyword evidence="3" id="KW-0597">Phosphoprotein</keyword>
<evidence type="ECO:0000256" key="4">
    <source>
        <dbReference type="ARBA" id="ARBA00022679"/>
    </source>
</evidence>
<evidence type="ECO:0000259" key="11">
    <source>
        <dbReference type="Pfam" id="PF07730"/>
    </source>
</evidence>
<evidence type="ECO:0000256" key="2">
    <source>
        <dbReference type="ARBA" id="ARBA00012438"/>
    </source>
</evidence>
<dbReference type="SUPFAM" id="SSF55874">
    <property type="entry name" value="ATPase domain of HSP90 chaperone/DNA topoisomerase II/histidine kinase"/>
    <property type="match status" value="1"/>
</dbReference>
<evidence type="ECO:0000256" key="9">
    <source>
        <dbReference type="SAM" id="Phobius"/>
    </source>
</evidence>
<evidence type="ECO:0000256" key="1">
    <source>
        <dbReference type="ARBA" id="ARBA00000085"/>
    </source>
</evidence>
<organism evidence="12 13">
    <name type="scientific">Streptomyces solicathayae</name>
    <dbReference type="NCBI Taxonomy" id="3081768"/>
    <lineage>
        <taxon>Bacteria</taxon>
        <taxon>Bacillati</taxon>
        <taxon>Actinomycetota</taxon>
        <taxon>Actinomycetes</taxon>
        <taxon>Kitasatosporales</taxon>
        <taxon>Streptomycetaceae</taxon>
        <taxon>Streptomyces</taxon>
    </lineage>
</organism>
<feature type="transmembrane region" description="Helical" evidence="9">
    <location>
        <begin position="12"/>
        <end position="42"/>
    </location>
</feature>
<dbReference type="PANTHER" id="PTHR24421">
    <property type="entry name" value="NITRATE/NITRITE SENSOR PROTEIN NARX-RELATED"/>
    <property type="match status" value="1"/>
</dbReference>
<keyword evidence="6 12" id="KW-0418">Kinase</keyword>
<reference evidence="12 13" key="1">
    <citation type="submission" date="2023-10" db="EMBL/GenBank/DDBJ databases">
        <title>The genome sequence of Streptomyces sp. HUAS YS2.</title>
        <authorList>
            <person name="Mo P."/>
        </authorList>
    </citation>
    <scope>NUCLEOTIDE SEQUENCE [LARGE SCALE GENOMIC DNA]</scope>
    <source>
        <strain evidence="12 13">HUAS YS2</strain>
    </source>
</reference>
<evidence type="ECO:0000256" key="7">
    <source>
        <dbReference type="ARBA" id="ARBA00022840"/>
    </source>
</evidence>
<keyword evidence="9" id="KW-0812">Transmembrane</keyword>
<gene>
    <name evidence="12" type="ORF">R2D22_25660</name>
</gene>
<evidence type="ECO:0000259" key="10">
    <source>
        <dbReference type="Pfam" id="PF02518"/>
    </source>
</evidence>
<feature type="transmembrane region" description="Helical" evidence="9">
    <location>
        <begin position="135"/>
        <end position="159"/>
    </location>
</feature>
<dbReference type="RefSeq" id="WP_318107031.1">
    <property type="nucleotide sequence ID" value="NZ_CP137573.1"/>
</dbReference>
<evidence type="ECO:0000256" key="6">
    <source>
        <dbReference type="ARBA" id="ARBA00022777"/>
    </source>
</evidence>
<feature type="domain" description="Histidine kinase/HSP90-like ATPase" evidence="10">
    <location>
        <begin position="301"/>
        <end position="350"/>
    </location>
</feature>
<evidence type="ECO:0000313" key="13">
    <source>
        <dbReference type="Proteomes" id="UP001301731"/>
    </source>
</evidence>
<dbReference type="EMBL" id="CP137573">
    <property type="protein sequence ID" value="WOX24585.1"/>
    <property type="molecule type" value="Genomic_DNA"/>
</dbReference>
<keyword evidence="9" id="KW-0472">Membrane</keyword>
<dbReference type="InterPro" id="IPR036890">
    <property type="entry name" value="HATPase_C_sf"/>
</dbReference>
<evidence type="ECO:0000256" key="5">
    <source>
        <dbReference type="ARBA" id="ARBA00022741"/>
    </source>
</evidence>
<feature type="transmembrane region" description="Helical" evidence="9">
    <location>
        <begin position="101"/>
        <end position="129"/>
    </location>
</feature>
<proteinExistence type="predicted"/>
<dbReference type="InterPro" id="IPR003594">
    <property type="entry name" value="HATPase_dom"/>
</dbReference>
<dbReference type="Gene3D" id="1.20.5.1930">
    <property type="match status" value="1"/>
</dbReference>
<keyword evidence="9" id="KW-1133">Transmembrane helix</keyword>
<dbReference type="GO" id="GO:0016301">
    <property type="term" value="F:kinase activity"/>
    <property type="evidence" value="ECO:0007669"/>
    <property type="project" value="UniProtKB-KW"/>
</dbReference>
<keyword evidence="5" id="KW-0547">Nucleotide-binding</keyword>
<feature type="domain" description="Signal transduction histidine kinase subgroup 3 dimerisation and phosphoacceptor" evidence="11">
    <location>
        <begin position="198"/>
        <end position="263"/>
    </location>
</feature>
<dbReference type="InterPro" id="IPR011712">
    <property type="entry name" value="Sig_transdc_His_kin_sub3_dim/P"/>
</dbReference>
<keyword evidence="13" id="KW-1185">Reference proteome</keyword>
<dbReference type="Proteomes" id="UP001301731">
    <property type="component" value="Chromosome"/>
</dbReference>
<evidence type="ECO:0000256" key="3">
    <source>
        <dbReference type="ARBA" id="ARBA00022553"/>
    </source>
</evidence>
<comment type="catalytic activity">
    <reaction evidence="1">
        <text>ATP + protein L-histidine = ADP + protein N-phospho-L-histidine.</text>
        <dbReference type="EC" id="2.7.13.3"/>
    </reaction>
</comment>
<evidence type="ECO:0000313" key="12">
    <source>
        <dbReference type="EMBL" id="WOX24585.1"/>
    </source>
</evidence>
<name>A0ABZ0LYZ1_9ACTN</name>
<accession>A0ABZ0LYZ1</accession>
<keyword evidence="7" id="KW-0067">ATP-binding</keyword>